<evidence type="ECO:0000256" key="1">
    <source>
        <dbReference type="SAM" id="MobiDB-lite"/>
    </source>
</evidence>
<feature type="region of interest" description="Disordered" evidence="1">
    <location>
        <begin position="71"/>
        <end position="96"/>
    </location>
</feature>
<name>A0A1F6GLK3_9PROT</name>
<accession>A0A1F6GLK3</accession>
<proteinExistence type="predicted"/>
<reference evidence="2 3" key="1">
    <citation type="journal article" date="2016" name="Nat. Commun.">
        <title>Thousands of microbial genomes shed light on interconnected biogeochemical processes in an aquifer system.</title>
        <authorList>
            <person name="Anantharaman K."/>
            <person name="Brown C.T."/>
            <person name="Hug L.A."/>
            <person name="Sharon I."/>
            <person name="Castelle C.J."/>
            <person name="Probst A.J."/>
            <person name="Thomas B.C."/>
            <person name="Singh A."/>
            <person name="Wilkins M.J."/>
            <person name="Karaoz U."/>
            <person name="Brodie E.L."/>
            <person name="Williams K.H."/>
            <person name="Hubbard S.S."/>
            <person name="Banfield J.F."/>
        </authorList>
    </citation>
    <scope>NUCLEOTIDE SEQUENCE [LARGE SCALE GENOMIC DNA]</scope>
</reference>
<organism evidence="2 3">
    <name type="scientific">Candidatus Lambdaproteobacteria bacterium RIFOXYD2_FULL_56_26</name>
    <dbReference type="NCBI Taxonomy" id="1817773"/>
    <lineage>
        <taxon>Bacteria</taxon>
        <taxon>Pseudomonadati</taxon>
        <taxon>Pseudomonadota</taxon>
        <taxon>Candidatus Lambdaproteobacteria</taxon>
    </lineage>
</organism>
<protein>
    <submittedName>
        <fullName evidence="2">Uncharacterized protein</fullName>
    </submittedName>
</protein>
<dbReference type="EMBL" id="MFNF01000063">
    <property type="protein sequence ID" value="OGG98989.1"/>
    <property type="molecule type" value="Genomic_DNA"/>
</dbReference>
<sequence>MTSYRIVKLGENHFRIQRRALLWPFWKYLCNIFGKPCEWGDLEICRIVLKELQASSPKEQMEVVLEEPPAFQDGQNKGGSFPPNRVPKPAVPAPQKDRLTTKGFVPLFNKAEEEENGQAKA</sequence>
<dbReference type="Proteomes" id="UP000177583">
    <property type="component" value="Unassembled WGS sequence"/>
</dbReference>
<evidence type="ECO:0000313" key="2">
    <source>
        <dbReference type="EMBL" id="OGG98989.1"/>
    </source>
</evidence>
<evidence type="ECO:0000313" key="3">
    <source>
        <dbReference type="Proteomes" id="UP000177583"/>
    </source>
</evidence>
<dbReference type="AlphaFoldDB" id="A0A1F6GLK3"/>
<comment type="caution">
    <text evidence="2">The sequence shown here is derived from an EMBL/GenBank/DDBJ whole genome shotgun (WGS) entry which is preliminary data.</text>
</comment>
<gene>
    <name evidence="2" type="ORF">A2557_00615</name>
</gene>